<keyword evidence="3" id="KW-1185">Reference proteome</keyword>
<name>A0A4D9F8J3_9SAUR</name>
<evidence type="ECO:0000313" key="2">
    <source>
        <dbReference type="EMBL" id="TFK14260.1"/>
    </source>
</evidence>
<proteinExistence type="predicted"/>
<feature type="region of interest" description="Disordered" evidence="1">
    <location>
        <begin position="47"/>
        <end position="92"/>
    </location>
</feature>
<dbReference type="EMBL" id="QXTE01000012">
    <property type="protein sequence ID" value="TFK14260.1"/>
    <property type="molecule type" value="Genomic_DNA"/>
</dbReference>
<dbReference type="AlphaFoldDB" id="A0A4D9F8J3"/>
<comment type="caution">
    <text evidence="2">The sequence shown here is derived from an EMBL/GenBank/DDBJ whole genome shotgun (WGS) entry which is preliminary data.</text>
</comment>
<protein>
    <submittedName>
        <fullName evidence="2">Huntingtin-interacting protein 1-related protein</fullName>
    </submittedName>
</protein>
<reference evidence="2 3" key="1">
    <citation type="submission" date="2019-04" db="EMBL/GenBank/DDBJ databases">
        <title>Draft genome of the big-headed turtle Platysternon megacephalum.</title>
        <authorList>
            <person name="Gong S."/>
        </authorList>
    </citation>
    <scope>NUCLEOTIDE SEQUENCE [LARGE SCALE GENOMIC DNA]</scope>
    <source>
        <strain evidence="2">DO16091913</strain>
        <tissue evidence="2">Muscle</tissue>
    </source>
</reference>
<organism evidence="2 3">
    <name type="scientific">Platysternon megacephalum</name>
    <name type="common">big-headed turtle</name>
    <dbReference type="NCBI Taxonomy" id="55544"/>
    <lineage>
        <taxon>Eukaryota</taxon>
        <taxon>Metazoa</taxon>
        <taxon>Chordata</taxon>
        <taxon>Craniata</taxon>
        <taxon>Vertebrata</taxon>
        <taxon>Euteleostomi</taxon>
        <taxon>Archelosauria</taxon>
        <taxon>Testudinata</taxon>
        <taxon>Testudines</taxon>
        <taxon>Cryptodira</taxon>
        <taxon>Durocryptodira</taxon>
        <taxon>Testudinoidea</taxon>
        <taxon>Platysternidae</taxon>
        <taxon>Platysternon</taxon>
    </lineage>
</organism>
<evidence type="ECO:0000256" key="1">
    <source>
        <dbReference type="SAM" id="MobiDB-lite"/>
    </source>
</evidence>
<evidence type="ECO:0000313" key="3">
    <source>
        <dbReference type="Proteomes" id="UP000297703"/>
    </source>
</evidence>
<dbReference type="Proteomes" id="UP000297703">
    <property type="component" value="Unassembled WGS sequence"/>
</dbReference>
<feature type="compositionally biased region" description="Basic residues" evidence="1">
    <location>
        <begin position="49"/>
        <end position="59"/>
    </location>
</feature>
<gene>
    <name evidence="2" type="ORF">DR999_PMT02304</name>
</gene>
<sequence>MTSCTEYGSDSLQQRCTQVQFPPATRRVQWATVKYLSTVALEVSEAAKGQHHRSGKRGIAKPVSPTRSQSPSSCRGCPPTIGSPEDNTAPKLNLWKIKGFK</sequence>
<accession>A0A4D9F8J3</accession>
<reference evidence="2 3" key="2">
    <citation type="submission" date="2019-04" db="EMBL/GenBank/DDBJ databases">
        <title>The genome sequence of big-headed turtle.</title>
        <authorList>
            <person name="Gong S."/>
        </authorList>
    </citation>
    <scope>NUCLEOTIDE SEQUENCE [LARGE SCALE GENOMIC DNA]</scope>
    <source>
        <strain evidence="2">DO16091913</strain>
        <tissue evidence="2">Muscle</tissue>
    </source>
</reference>